<proteinExistence type="predicted"/>
<name>A0A9P4NT24_9PEZI</name>
<organism evidence="2 3">
    <name type="scientific">Tothia fuscella</name>
    <dbReference type="NCBI Taxonomy" id="1048955"/>
    <lineage>
        <taxon>Eukaryota</taxon>
        <taxon>Fungi</taxon>
        <taxon>Dikarya</taxon>
        <taxon>Ascomycota</taxon>
        <taxon>Pezizomycotina</taxon>
        <taxon>Dothideomycetes</taxon>
        <taxon>Pleosporomycetidae</taxon>
        <taxon>Venturiales</taxon>
        <taxon>Cylindrosympodiaceae</taxon>
        <taxon>Tothia</taxon>
    </lineage>
</organism>
<evidence type="ECO:0000313" key="3">
    <source>
        <dbReference type="Proteomes" id="UP000800235"/>
    </source>
</evidence>
<dbReference type="EMBL" id="MU007033">
    <property type="protein sequence ID" value="KAF2431191.1"/>
    <property type="molecule type" value="Genomic_DNA"/>
</dbReference>
<feature type="region of interest" description="Disordered" evidence="1">
    <location>
        <begin position="1"/>
        <end position="108"/>
    </location>
</feature>
<evidence type="ECO:0000313" key="2">
    <source>
        <dbReference type="EMBL" id="KAF2431191.1"/>
    </source>
</evidence>
<dbReference type="Proteomes" id="UP000800235">
    <property type="component" value="Unassembled WGS sequence"/>
</dbReference>
<accession>A0A9P4NT24</accession>
<feature type="compositionally biased region" description="Low complexity" evidence="1">
    <location>
        <begin position="29"/>
        <end position="43"/>
    </location>
</feature>
<protein>
    <submittedName>
        <fullName evidence="2">Uncharacterized protein</fullName>
    </submittedName>
</protein>
<dbReference type="AlphaFoldDB" id="A0A9P4NT24"/>
<keyword evidence="3" id="KW-1185">Reference proteome</keyword>
<sequence>MVESGTPLGQEESGTPLGQEEGTPPSHLAAAAGAAGTAAAGAAVGDQLRQQGKRCGRSHGNEGAGPMAPAAPLQSTTAGPNRLEGPSITPCWPRSGPPLHRGRRRWSR</sequence>
<evidence type="ECO:0000256" key="1">
    <source>
        <dbReference type="SAM" id="MobiDB-lite"/>
    </source>
</evidence>
<gene>
    <name evidence="2" type="ORF">EJ08DRAFT_660075</name>
</gene>
<comment type="caution">
    <text evidence="2">The sequence shown here is derived from an EMBL/GenBank/DDBJ whole genome shotgun (WGS) entry which is preliminary data.</text>
</comment>
<reference evidence="2" key="1">
    <citation type="journal article" date="2020" name="Stud. Mycol.">
        <title>101 Dothideomycetes genomes: a test case for predicting lifestyles and emergence of pathogens.</title>
        <authorList>
            <person name="Haridas S."/>
            <person name="Albert R."/>
            <person name="Binder M."/>
            <person name="Bloem J."/>
            <person name="Labutti K."/>
            <person name="Salamov A."/>
            <person name="Andreopoulos B."/>
            <person name="Baker S."/>
            <person name="Barry K."/>
            <person name="Bills G."/>
            <person name="Bluhm B."/>
            <person name="Cannon C."/>
            <person name="Castanera R."/>
            <person name="Culley D."/>
            <person name="Daum C."/>
            <person name="Ezra D."/>
            <person name="Gonzalez J."/>
            <person name="Henrissat B."/>
            <person name="Kuo A."/>
            <person name="Liang C."/>
            <person name="Lipzen A."/>
            <person name="Lutzoni F."/>
            <person name="Magnuson J."/>
            <person name="Mondo S."/>
            <person name="Nolan M."/>
            <person name="Ohm R."/>
            <person name="Pangilinan J."/>
            <person name="Park H.-J."/>
            <person name="Ramirez L."/>
            <person name="Alfaro M."/>
            <person name="Sun H."/>
            <person name="Tritt A."/>
            <person name="Yoshinaga Y."/>
            <person name="Zwiers L.-H."/>
            <person name="Turgeon B."/>
            <person name="Goodwin S."/>
            <person name="Spatafora J."/>
            <person name="Crous P."/>
            <person name="Grigoriev I."/>
        </authorList>
    </citation>
    <scope>NUCLEOTIDE SEQUENCE</scope>
    <source>
        <strain evidence="2">CBS 130266</strain>
    </source>
</reference>